<dbReference type="InterPro" id="IPR029069">
    <property type="entry name" value="HotDog_dom_sf"/>
</dbReference>
<dbReference type="FunCoup" id="A0A1U7ZTP5">
    <property type="interactions" value="41"/>
</dbReference>
<dbReference type="InParanoid" id="A0A1U7ZTP5"/>
<reference evidence="6" key="1">
    <citation type="submission" date="2025-08" db="UniProtKB">
        <authorList>
            <consortium name="RefSeq"/>
        </authorList>
    </citation>
    <scope>IDENTIFICATION</scope>
</reference>
<name>A0A1U7ZTP5_NELNU</name>
<dbReference type="Pfam" id="PF03061">
    <property type="entry name" value="4HBT"/>
    <property type="match status" value="1"/>
</dbReference>
<accession>A0A1U7ZTP5</accession>
<dbReference type="PANTHER" id="PTHR21660:SF12">
    <property type="entry name" value="OS07G0462700 PROTEIN"/>
    <property type="match status" value="1"/>
</dbReference>
<dbReference type="GO" id="GO:0047617">
    <property type="term" value="F:fatty acyl-CoA hydrolase activity"/>
    <property type="evidence" value="ECO:0000318"/>
    <property type="project" value="GO_Central"/>
</dbReference>
<dbReference type="OrthoDB" id="46529at2759"/>
<dbReference type="InterPro" id="IPR003736">
    <property type="entry name" value="PAAI_dom"/>
</dbReference>
<evidence type="ECO:0000259" key="4">
    <source>
        <dbReference type="Pfam" id="PF03061"/>
    </source>
</evidence>
<evidence type="ECO:0000256" key="2">
    <source>
        <dbReference type="ARBA" id="ARBA00022801"/>
    </source>
</evidence>
<dbReference type="CDD" id="cd03443">
    <property type="entry name" value="PaaI_thioesterase"/>
    <property type="match status" value="1"/>
</dbReference>
<dbReference type="GeneID" id="104596140"/>
<dbReference type="KEGG" id="nnu:104596140"/>
<dbReference type="SUPFAM" id="SSF54637">
    <property type="entry name" value="Thioesterase/thiol ester dehydrase-isomerase"/>
    <property type="match status" value="1"/>
</dbReference>
<dbReference type="RefSeq" id="XP_010255477.1">
    <property type="nucleotide sequence ID" value="XM_010257175.2"/>
</dbReference>
<dbReference type="Proteomes" id="UP000189703">
    <property type="component" value="Unplaced"/>
</dbReference>
<gene>
    <name evidence="6" type="primary">LOC104596140</name>
</gene>
<dbReference type="InterPro" id="IPR006683">
    <property type="entry name" value="Thioestr_dom"/>
</dbReference>
<dbReference type="PANTHER" id="PTHR21660">
    <property type="entry name" value="THIOESTERASE SUPERFAMILY MEMBER-RELATED"/>
    <property type="match status" value="1"/>
</dbReference>
<evidence type="ECO:0000313" key="5">
    <source>
        <dbReference type="Proteomes" id="UP000189703"/>
    </source>
</evidence>
<sequence length="188" mass="20486">MPEEKQPLSLSPPSSLEHHRQGGEGQEGDISLSSSIDAVLRFFKNVGISEDVPEGAQINDYLSHLIRSFLKVDRIERGRITCILTPSPPLLNYYGSLHGGVVACVAELIAIACARTVSAPENKELFLGELATSYLSTAGRNVEVEVVGSVVRRGRNVIVVSVEFRIKETGKLVYTGRATFYNMPVSNL</sequence>
<organism evidence="5 6">
    <name type="scientific">Nelumbo nucifera</name>
    <name type="common">Sacred lotus</name>
    <dbReference type="NCBI Taxonomy" id="4432"/>
    <lineage>
        <taxon>Eukaryota</taxon>
        <taxon>Viridiplantae</taxon>
        <taxon>Streptophyta</taxon>
        <taxon>Embryophyta</taxon>
        <taxon>Tracheophyta</taxon>
        <taxon>Spermatophyta</taxon>
        <taxon>Magnoliopsida</taxon>
        <taxon>Proteales</taxon>
        <taxon>Nelumbonaceae</taxon>
        <taxon>Nelumbo</taxon>
    </lineage>
</organism>
<evidence type="ECO:0000256" key="3">
    <source>
        <dbReference type="SAM" id="MobiDB-lite"/>
    </source>
</evidence>
<feature type="domain" description="Thioesterase" evidence="4">
    <location>
        <begin position="94"/>
        <end position="171"/>
    </location>
</feature>
<dbReference type="STRING" id="4432.A0A1U7ZTP5"/>
<protein>
    <submittedName>
        <fullName evidence="6">Uncharacterized protein LOC104596140</fullName>
    </submittedName>
</protein>
<keyword evidence="5" id="KW-1185">Reference proteome</keyword>
<comment type="similarity">
    <text evidence="1">Belongs to the thioesterase PaaI family.</text>
</comment>
<dbReference type="NCBIfam" id="TIGR00369">
    <property type="entry name" value="unchar_dom_1"/>
    <property type="match status" value="1"/>
</dbReference>
<dbReference type="AlphaFoldDB" id="A0A1U7ZTP5"/>
<dbReference type="eggNOG" id="KOG3328">
    <property type="taxonomic scope" value="Eukaryota"/>
</dbReference>
<dbReference type="OMA" id="QWTRRFL"/>
<feature type="region of interest" description="Disordered" evidence="3">
    <location>
        <begin position="1"/>
        <end position="30"/>
    </location>
</feature>
<keyword evidence="2" id="KW-0378">Hydrolase</keyword>
<evidence type="ECO:0000313" key="6">
    <source>
        <dbReference type="RefSeq" id="XP_010255477.1"/>
    </source>
</evidence>
<dbReference type="Gene3D" id="3.10.129.10">
    <property type="entry name" value="Hotdog Thioesterase"/>
    <property type="match status" value="1"/>
</dbReference>
<proteinExistence type="inferred from homology"/>
<dbReference type="InterPro" id="IPR039298">
    <property type="entry name" value="ACOT13"/>
</dbReference>
<evidence type="ECO:0000256" key="1">
    <source>
        <dbReference type="ARBA" id="ARBA00008324"/>
    </source>
</evidence>